<dbReference type="Proteomes" id="UP000078476">
    <property type="component" value="Unassembled WGS sequence"/>
</dbReference>
<gene>
    <name evidence="2" type="ORF">A1359_05665</name>
</gene>
<accession>A0A177NKP8</accession>
<protein>
    <recommendedName>
        <fullName evidence="1">GCVT N-terminal domain-containing protein</fullName>
    </recommendedName>
</protein>
<dbReference type="InterPro" id="IPR045179">
    <property type="entry name" value="YgfZ/GcvT"/>
</dbReference>
<dbReference type="InterPro" id="IPR017703">
    <property type="entry name" value="YgfZ/GCV_T_CS"/>
</dbReference>
<dbReference type="InterPro" id="IPR006222">
    <property type="entry name" value="GCVT_N"/>
</dbReference>
<dbReference type="SUPFAM" id="SSF103025">
    <property type="entry name" value="Folate-binding domain"/>
    <property type="match status" value="1"/>
</dbReference>
<feature type="domain" description="GCVT N-terminal" evidence="1">
    <location>
        <begin position="15"/>
        <end position="107"/>
    </location>
</feature>
<keyword evidence="3" id="KW-1185">Reference proteome</keyword>
<dbReference type="PANTHER" id="PTHR22602:SF0">
    <property type="entry name" value="TRANSFERASE CAF17, MITOCHONDRIAL-RELATED"/>
    <property type="match status" value="1"/>
</dbReference>
<dbReference type="STRING" id="980561.A1359_05665"/>
<reference evidence="2 3" key="1">
    <citation type="submission" date="2016-03" db="EMBL/GenBank/DDBJ databases">
        <authorList>
            <person name="Ploux O."/>
        </authorList>
    </citation>
    <scope>NUCLEOTIDE SEQUENCE [LARGE SCALE GENOMIC DNA]</scope>
    <source>
        <strain evidence="2 3">R-45370</strain>
    </source>
</reference>
<dbReference type="AlphaFoldDB" id="A0A177NKP8"/>
<dbReference type="Gene3D" id="2.40.30.160">
    <property type="match status" value="1"/>
</dbReference>
<dbReference type="EMBL" id="LUUI01000086">
    <property type="protein sequence ID" value="OAI17769.1"/>
    <property type="molecule type" value="Genomic_DNA"/>
</dbReference>
<dbReference type="Gene3D" id="3.30.70.1400">
    <property type="entry name" value="Aminomethyltransferase beta-barrel domains"/>
    <property type="match status" value="1"/>
</dbReference>
<evidence type="ECO:0000259" key="1">
    <source>
        <dbReference type="Pfam" id="PF01571"/>
    </source>
</evidence>
<dbReference type="OrthoDB" id="9796287at2"/>
<dbReference type="PANTHER" id="PTHR22602">
    <property type="entry name" value="TRANSFERASE CAF17, MITOCHONDRIAL-RELATED"/>
    <property type="match status" value="1"/>
</dbReference>
<proteinExistence type="predicted"/>
<organism evidence="2 3">
    <name type="scientific">Methylomonas lenta</name>
    <dbReference type="NCBI Taxonomy" id="980561"/>
    <lineage>
        <taxon>Bacteria</taxon>
        <taxon>Pseudomonadati</taxon>
        <taxon>Pseudomonadota</taxon>
        <taxon>Gammaproteobacteria</taxon>
        <taxon>Methylococcales</taxon>
        <taxon>Methylococcaceae</taxon>
        <taxon>Methylomonas</taxon>
    </lineage>
</organism>
<dbReference type="GO" id="GO:0016226">
    <property type="term" value="P:iron-sulfur cluster assembly"/>
    <property type="evidence" value="ECO:0007669"/>
    <property type="project" value="TreeGrafter"/>
</dbReference>
<dbReference type="RefSeq" id="WP_066979750.1">
    <property type="nucleotide sequence ID" value="NZ_LUUI01000086.1"/>
</dbReference>
<evidence type="ECO:0000313" key="2">
    <source>
        <dbReference type="EMBL" id="OAI17769.1"/>
    </source>
</evidence>
<name>A0A177NKP8_9GAMM</name>
<dbReference type="Gene3D" id="3.30.70.1630">
    <property type="match status" value="1"/>
</dbReference>
<sequence>MKATEQQDPLTNSYYNLTHFAGIAVTGEDAAKFLQGQLTCNINDINETKTSIAAFCNPKGRVISTLLVIKTEAGFLLLLPNSLQDKVLKKLQMYVLRSKVQLSDQSNFQTINGLSTPNPINNITLPSDDFACSRSEHLICIKLPSEHPRHILIAEPEQPITPKLESLRLGSVDEWRFQDISAGIPWFEIDQTEQFIPQMLNIDHLGGISFNKGCYTGQEIVARTHFLGKAKRQLFLGESQCEIQHHSDLFVQDAITQEKIGDVLAYQTQENTCRLLLVLQTVDAETKNLILNTTQQTSIKLLPFK</sequence>
<evidence type="ECO:0000313" key="3">
    <source>
        <dbReference type="Proteomes" id="UP000078476"/>
    </source>
</evidence>
<dbReference type="Pfam" id="PF01571">
    <property type="entry name" value="GCV_T"/>
    <property type="match status" value="1"/>
</dbReference>
<comment type="caution">
    <text evidence="2">The sequence shown here is derived from an EMBL/GenBank/DDBJ whole genome shotgun (WGS) entry which is preliminary data.</text>
</comment>
<dbReference type="PIRSF" id="PIRSF006487">
    <property type="entry name" value="GcvT"/>
    <property type="match status" value="1"/>
</dbReference>
<dbReference type="NCBIfam" id="TIGR03317">
    <property type="entry name" value="ygfZ_signature"/>
    <property type="match status" value="1"/>
</dbReference>